<gene>
    <name evidence="2" type="ORF">NUM_15400</name>
</gene>
<dbReference type="InterPro" id="IPR014145">
    <property type="entry name" value="LigD_pol_dom"/>
</dbReference>
<sequence>MTVQVGRRRVPLTHPDKILFEPADGSAGAGIDKAGLADYYRLVADRMLPHLREHPLALQRFPDGTGGSGFFAKKVPDSAPDWVHTITVDRVTGGSVTMLCADDVATLVYLADLAALALHPWPSRAAAPRRPVKLIFDLDPPGGDDFPAVRRAALALHELLTELDLPGYPMTTGSRGVHVVVPLAGKQDVDEVRAVAGAVADRLAARYPEELTTQVRKEQRHGRLFVDTLRNAYAQHAIAPYSPRPLPGAPVATPLSWDEVADEALTSARRYRIADLADRLSTVDDPWAGMGRHARDLGPVRRRLGEAG</sequence>
<dbReference type="EMBL" id="BOPO01000021">
    <property type="protein sequence ID" value="GIL26286.1"/>
    <property type="molecule type" value="Genomic_DNA"/>
</dbReference>
<proteinExistence type="predicted"/>
<dbReference type="CDD" id="cd04861">
    <property type="entry name" value="LigD_Pol_like"/>
    <property type="match status" value="1"/>
</dbReference>
<keyword evidence="3" id="KW-1185">Reference proteome</keyword>
<dbReference type="Gene3D" id="3.90.920.10">
    <property type="entry name" value="DNA primase, PRIM domain"/>
    <property type="match status" value="1"/>
</dbReference>
<organism evidence="2 3">
    <name type="scientific">Actinocatenispora comari</name>
    <dbReference type="NCBI Taxonomy" id="2807577"/>
    <lineage>
        <taxon>Bacteria</taxon>
        <taxon>Bacillati</taxon>
        <taxon>Actinomycetota</taxon>
        <taxon>Actinomycetes</taxon>
        <taxon>Micromonosporales</taxon>
        <taxon>Micromonosporaceae</taxon>
        <taxon>Actinocatenispora</taxon>
    </lineage>
</organism>
<keyword evidence="2" id="KW-0436">Ligase</keyword>
<dbReference type="PANTHER" id="PTHR42705">
    <property type="entry name" value="BIFUNCTIONAL NON-HOMOLOGOUS END JOINING PROTEIN LIGD"/>
    <property type="match status" value="1"/>
</dbReference>
<comment type="caution">
    <text evidence="2">The sequence shown here is derived from an EMBL/GenBank/DDBJ whole genome shotgun (WGS) entry which is preliminary data.</text>
</comment>
<name>A0A8J4EJH2_9ACTN</name>
<dbReference type="GO" id="GO:0016874">
    <property type="term" value="F:ligase activity"/>
    <property type="evidence" value="ECO:0007669"/>
    <property type="project" value="UniProtKB-KW"/>
</dbReference>
<evidence type="ECO:0000313" key="2">
    <source>
        <dbReference type="EMBL" id="GIL26286.1"/>
    </source>
</evidence>
<reference evidence="3" key="1">
    <citation type="journal article" date="2021" name="Int. J. Syst. Evol. Microbiol.">
        <title>Actinocatenispora comari sp. nov., an endophytic actinomycete isolated from aerial parts of Comarum salesowianum.</title>
        <authorList>
            <person name="Oyunbileg N."/>
            <person name="Iizaka Y."/>
            <person name="Hamada M."/>
            <person name="Davaapurev B.O."/>
            <person name="Fukumoto A."/>
            <person name="Tsetseg B."/>
            <person name="Kato F."/>
            <person name="Tamura T."/>
            <person name="Batkhuu J."/>
            <person name="Anzai Y."/>
        </authorList>
    </citation>
    <scope>NUCLEOTIDE SEQUENCE [LARGE SCALE GENOMIC DNA]</scope>
    <source>
        <strain evidence="3">NUM-2625</strain>
    </source>
</reference>
<protein>
    <submittedName>
        <fullName evidence="2">ATP-dependent DNA ligase</fullName>
    </submittedName>
</protein>
<dbReference type="RefSeq" id="WP_207124028.1">
    <property type="nucleotide sequence ID" value="NZ_BOPO01000021.1"/>
</dbReference>
<dbReference type="Proteomes" id="UP000614996">
    <property type="component" value="Unassembled WGS sequence"/>
</dbReference>
<dbReference type="InterPro" id="IPR052171">
    <property type="entry name" value="NHEJ_LigD"/>
</dbReference>
<dbReference type="Pfam" id="PF21686">
    <property type="entry name" value="LigD_Prim-Pol"/>
    <property type="match status" value="1"/>
</dbReference>
<evidence type="ECO:0000259" key="1">
    <source>
        <dbReference type="Pfam" id="PF21686"/>
    </source>
</evidence>
<accession>A0A8J4EJH2</accession>
<evidence type="ECO:0000313" key="3">
    <source>
        <dbReference type="Proteomes" id="UP000614996"/>
    </source>
</evidence>
<dbReference type="NCBIfam" id="TIGR02778">
    <property type="entry name" value="ligD_pol"/>
    <property type="match status" value="1"/>
</dbReference>
<feature type="domain" description="DNA ligase D polymerase" evidence="1">
    <location>
        <begin position="33"/>
        <end position="287"/>
    </location>
</feature>
<dbReference type="PANTHER" id="PTHR42705:SF2">
    <property type="entry name" value="BIFUNCTIONAL NON-HOMOLOGOUS END JOINING PROTEIN LIGD"/>
    <property type="match status" value="1"/>
</dbReference>
<dbReference type="AlphaFoldDB" id="A0A8J4EJH2"/>